<comment type="caution">
    <text evidence="1">The sequence shown here is derived from an EMBL/GenBank/DDBJ whole genome shotgun (WGS) entry which is preliminary data.</text>
</comment>
<evidence type="ECO:0000313" key="2">
    <source>
        <dbReference type="Proteomes" id="UP000317036"/>
    </source>
</evidence>
<proteinExistence type="predicted"/>
<dbReference type="Proteomes" id="UP000317036">
    <property type="component" value="Unassembled WGS sequence"/>
</dbReference>
<keyword evidence="2" id="KW-1185">Reference proteome</keyword>
<organism evidence="1 2">
    <name type="scientific">Paenibacillus cremeus</name>
    <dbReference type="NCBI Taxonomy" id="2163881"/>
    <lineage>
        <taxon>Bacteria</taxon>
        <taxon>Bacillati</taxon>
        <taxon>Bacillota</taxon>
        <taxon>Bacilli</taxon>
        <taxon>Bacillales</taxon>
        <taxon>Paenibacillaceae</taxon>
        <taxon>Paenibacillus</taxon>
    </lineage>
</organism>
<evidence type="ECO:0000313" key="1">
    <source>
        <dbReference type="EMBL" id="TVY09982.1"/>
    </source>
</evidence>
<gene>
    <name evidence="1" type="ORF">FPZ49_11465</name>
</gene>
<sequence length="570" mass="67065">MGGIKWNKEDDNVLIELYNTAEQEEILSKLLIKRGWPQIVLRAMKLGLQRSKEAKYGKQTMSEEFLINELKRFSYKYNKTPYINGMNKDKEFPSSTVFEDRFGSWNNALIAAGFELNSLKVYDKEYLMKEAIDFYEKNNRSPYYNELSFSSNIIRHYWPSWNEFLIDCNLPINKNYHSLKTKEDGITFLKQFYEGSNKKPTKNDLKNLGLNDSWFALKFGSYNKALFEAGLVTDDKIITKNERIDRAILGLKNLFSELGYCPTVQEYDEYAKKHKLSRRRNLEGLLGLNYNDICLKYIGEANIVKRSKEELIEILNELKNKLGRAPMTIEIKESGLTSINQIQRVFGMTFNQIIQELGWALTGHVYSNKSNEEMLQDYFELYNKLKRIPLMEDINNQSEMANYTTYKNKLGSIRDICNLLNIDYKNEIVLYKSGEGKICFDRNGEQCRSYPEMVISNILIDNEIKFIKEYPYKKVIPNDKTKRNFDWKLQEHDIFIEYFGMFNEKSLKNDSKFSKYTKKAIKKINDCEKANIQLIAILPTDLDNNYFGLIEKLSKFQLKVKIEESYENIF</sequence>
<dbReference type="InterPro" id="IPR041025">
    <property type="entry name" value="HNH_repeat"/>
</dbReference>
<dbReference type="Pfam" id="PF18780">
    <property type="entry name" value="HNH_repeat"/>
    <property type="match status" value="2"/>
</dbReference>
<dbReference type="AlphaFoldDB" id="A0A559KCY3"/>
<reference evidence="1 2" key="1">
    <citation type="submission" date="2019-07" db="EMBL/GenBank/DDBJ databases">
        <authorList>
            <person name="Kim J."/>
        </authorList>
    </citation>
    <scope>NUCLEOTIDE SEQUENCE [LARGE SCALE GENOMIC DNA]</scope>
    <source>
        <strain evidence="1 2">JC52</strain>
    </source>
</reference>
<dbReference type="RefSeq" id="WP_144846627.1">
    <property type="nucleotide sequence ID" value="NZ_VNJI01000011.1"/>
</dbReference>
<dbReference type="OrthoDB" id="184570at2"/>
<dbReference type="EMBL" id="VNJI01000011">
    <property type="protein sequence ID" value="TVY09982.1"/>
    <property type="molecule type" value="Genomic_DNA"/>
</dbReference>
<name>A0A559KCY3_9BACL</name>
<accession>A0A559KCY3</accession>
<protein>
    <submittedName>
        <fullName evidence="1">Uncharacterized protein</fullName>
    </submittedName>
</protein>